<gene>
    <name evidence="3" type="ORF">Pla8534_17070</name>
</gene>
<comment type="similarity">
    <text evidence="1">Belongs to the AHA1 family.</text>
</comment>
<organism evidence="3 4">
    <name type="scientific">Lignipirellula cremea</name>
    <dbReference type="NCBI Taxonomy" id="2528010"/>
    <lineage>
        <taxon>Bacteria</taxon>
        <taxon>Pseudomonadati</taxon>
        <taxon>Planctomycetota</taxon>
        <taxon>Planctomycetia</taxon>
        <taxon>Pirellulales</taxon>
        <taxon>Pirellulaceae</taxon>
        <taxon>Lignipirellula</taxon>
    </lineage>
</organism>
<accession>A0A518DQ14</accession>
<protein>
    <recommendedName>
        <fullName evidence="2">Activator of Hsp90 ATPase homologue 1/2-like C-terminal domain-containing protein</fullName>
    </recommendedName>
</protein>
<evidence type="ECO:0000256" key="1">
    <source>
        <dbReference type="ARBA" id="ARBA00006817"/>
    </source>
</evidence>
<evidence type="ECO:0000313" key="3">
    <source>
        <dbReference type="EMBL" id="QDU93921.1"/>
    </source>
</evidence>
<feature type="domain" description="Activator of Hsp90 ATPase homologue 1/2-like C-terminal" evidence="2">
    <location>
        <begin position="15"/>
        <end position="145"/>
    </location>
</feature>
<dbReference type="Gene3D" id="3.30.530.20">
    <property type="match status" value="1"/>
</dbReference>
<dbReference type="OrthoDB" id="9786557at2"/>
<name>A0A518DQ14_9BACT</name>
<dbReference type="RefSeq" id="WP_145051450.1">
    <property type="nucleotide sequence ID" value="NZ_CP036433.1"/>
</dbReference>
<dbReference type="Pfam" id="PF08327">
    <property type="entry name" value="AHSA1"/>
    <property type="match status" value="1"/>
</dbReference>
<evidence type="ECO:0000313" key="4">
    <source>
        <dbReference type="Proteomes" id="UP000317648"/>
    </source>
</evidence>
<keyword evidence="4" id="KW-1185">Reference proteome</keyword>
<evidence type="ECO:0000259" key="2">
    <source>
        <dbReference type="Pfam" id="PF08327"/>
    </source>
</evidence>
<dbReference type="InterPro" id="IPR013538">
    <property type="entry name" value="ASHA1/2-like_C"/>
</dbReference>
<dbReference type="InterPro" id="IPR023393">
    <property type="entry name" value="START-like_dom_sf"/>
</dbReference>
<dbReference type="CDD" id="cd08895">
    <property type="entry name" value="SRPBCC_CalC_Aha1-like_2"/>
    <property type="match status" value="1"/>
</dbReference>
<reference evidence="3 4" key="1">
    <citation type="submission" date="2019-02" db="EMBL/GenBank/DDBJ databases">
        <title>Deep-cultivation of Planctomycetes and their phenomic and genomic characterization uncovers novel biology.</title>
        <authorList>
            <person name="Wiegand S."/>
            <person name="Jogler M."/>
            <person name="Boedeker C."/>
            <person name="Pinto D."/>
            <person name="Vollmers J."/>
            <person name="Rivas-Marin E."/>
            <person name="Kohn T."/>
            <person name="Peeters S.H."/>
            <person name="Heuer A."/>
            <person name="Rast P."/>
            <person name="Oberbeckmann S."/>
            <person name="Bunk B."/>
            <person name="Jeske O."/>
            <person name="Meyerdierks A."/>
            <person name="Storesund J.E."/>
            <person name="Kallscheuer N."/>
            <person name="Luecker S."/>
            <person name="Lage O.M."/>
            <person name="Pohl T."/>
            <person name="Merkel B.J."/>
            <person name="Hornburger P."/>
            <person name="Mueller R.-W."/>
            <person name="Bruemmer F."/>
            <person name="Labrenz M."/>
            <person name="Spormann A.M."/>
            <person name="Op den Camp H."/>
            <person name="Overmann J."/>
            <person name="Amann R."/>
            <person name="Jetten M.S.M."/>
            <person name="Mascher T."/>
            <person name="Medema M.H."/>
            <person name="Devos D.P."/>
            <person name="Kaster A.-K."/>
            <person name="Ovreas L."/>
            <person name="Rohde M."/>
            <person name="Galperin M.Y."/>
            <person name="Jogler C."/>
        </authorList>
    </citation>
    <scope>NUCLEOTIDE SEQUENCE [LARGE SCALE GENOMIC DNA]</scope>
    <source>
        <strain evidence="3 4">Pla85_3_4</strain>
    </source>
</reference>
<dbReference type="SUPFAM" id="SSF55961">
    <property type="entry name" value="Bet v1-like"/>
    <property type="match status" value="1"/>
</dbReference>
<proteinExistence type="inferred from homology"/>
<dbReference type="Proteomes" id="UP000317648">
    <property type="component" value="Chromosome"/>
</dbReference>
<dbReference type="EMBL" id="CP036433">
    <property type="protein sequence ID" value="QDU93921.1"/>
    <property type="molecule type" value="Genomic_DNA"/>
</dbReference>
<dbReference type="KEGG" id="lcre:Pla8534_17070"/>
<sequence length="151" mass="17131">MSNPENSVHLHRVVRAPAERIYRAFLDADALARWLPPYGFTGKVHSMEAEVGSGYRMSFTNFGNGQSHFFTTRYTELKPHSCLRYVNQFEAPNMPGEMAVTVNLRGVLCGTEVKIVQENIPAQIPAEFCYLGWQESLQQLIRLVEPEIPSE</sequence>
<dbReference type="AlphaFoldDB" id="A0A518DQ14"/>